<dbReference type="InterPro" id="IPR057235">
    <property type="entry name" value="DUF7913"/>
</dbReference>
<dbReference type="PANTHER" id="PTHR33913">
    <property type="entry name" value="ALEURONE LAYER MORPHOGENESIS PROTEIN"/>
    <property type="match status" value="1"/>
</dbReference>
<dbReference type="Pfam" id="PF25500">
    <property type="entry name" value="DUF7913"/>
    <property type="match status" value="1"/>
</dbReference>
<feature type="domain" description="DUF7913" evidence="2">
    <location>
        <begin position="7"/>
        <end position="122"/>
    </location>
</feature>
<evidence type="ECO:0000256" key="1">
    <source>
        <dbReference type="SAM" id="MobiDB-lite"/>
    </source>
</evidence>
<keyword evidence="5" id="KW-1185">Reference proteome</keyword>
<feature type="region of interest" description="Disordered" evidence="1">
    <location>
        <begin position="463"/>
        <end position="493"/>
    </location>
</feature>
<proteinExistence type="predicted"/>
<dbReference type="InterPro" id="IPR057237">
    <property type="entry name" value="DUF7915"/>
</dbReference>
<feature type="domain" description="DUF7915" evidence="3">
    <location>
        <begin position="158"/>
        <end position="296"/>
    </location>
</feature>
<dbReference type="AlphaFoldDB" id="A0AAV1ECB1"/>
<dbReference type="Pfam" id="PF25502">
    <property type="entry name" value="DUF7915"/>
    <property type="match status" value="1"/>
</dbReference>
<evidence type="ECO:0000313" key="5">
    <source>
        <dbReference type="Proteomes" id="UP001161247"/>
    </source>
</evidence>
<protein>
    <submittedName>
        <fullName evidence="4">OLC1v1018663C5</fullName>
    </submittedName>
</protein>
<sequence>MSEVTPPTEEVVKVLLDYLVDPMLPLKVSRKNPPLSDQKSVAKQMHAVVLLYNYYHRKQHPESHFLEYEPFCQLALNLKPALIAHMNFAHQGESTVSKDSENQLSLTEKAIMDACTMSLSLETLGDVQNAEVWPVKKVSVILIDSKKENCLLLYGCITNGVWSVIEELLDVSDLDSKFSTREGKRTSTYKNDAKGSGFEQVAFSAVEKATGIHQSELMVLERHVVYSLSKDKTAACFYIMQCIQSGKDFEIPIKDAIESLQGPLLRWSFGCWMQTQVVEYYNVLPYAKVMSRWYLREFIPNGSASLDVSSLEKFYGNCSEEFDESRQAISNASQNYCIGLEDIIDKRCLMLKSTCDEEFSMFPVFCDRSYNDAKSSGTEAIADEISELVDKEAEDNEISRELIAQESSQKVEKEAQKMMISDQSYGVILPALEVVANSIDAQCSEKESNGIDDFRLEAIESEEKNSAGTRSEGKMSENCNNVPCTSKDKPNSENFEMKDMEIKKTKESENSFGINHPNAGQLATGICCNLEINTVEDNGTEKFVRNENSEKSLDSYHLMETEENTNSGKPFEITQLEGEQSTNCNIAPCIVEEKSDLGNDEIVVIEIKNSEKSDNSLDVAHPNAGQSEIVVCCTLESDTVEHNRGETEVERTENSNKLLDTNQLMESEENNNIGKPLEIAEPEGEQSENDNNAPYTSKRKIGSENFEMVEIEIEKIEKSDNLLDIAHLNVGHLQDGVCCELETDTVEYNRGENEAELTENANKWLDINHSAVEHLDNDHIGEGTICTGNSTQMELEVEGINRSETCPKVTHSSSKGLGNTINESPWRKETSDDSETTQKLVVETEKSDTCCDAVKLNDKGLSSNTLENSKQCPSPDLQVIQNPPRKRQKKHKNELVDFLSRQKDENTEVPNRVYCYRKRKTALESGASSLAGTSIYVNTAATPESFSFNIGKENVAGNSINAADCGIVSVIAEKDLELTRTALCVLFSKRSTLCLQKRVIQDEVVLCDQNIQKILEGKEDALALKLDAVIEGCKKMLEGDSTENVDQEGIKIDWNGSYWKLNCRRIDQSLSKWRNPYCERKIDSRWTQVEDSAVATSIEEEEMAAALLPSCCCCCQSGRAKAEFLLPKEGIVSPSLQVIAATS</sequence>
<feature type="region of interest" description="Disordered" evidence="1">
    <location>
        <begin position="806"/>
        <end position="837"/>
    </location>
</feature>
<feature type="region of interest" description="Disordered" evidence="1">
    <location>
        <begin position="862"/>
        <end position="893"/>
    </location>
</feature>
<dbReference type="Proteomes" id="UP001161247">
    <property type="component" value="Chromosome 9"/>
</dbReference>
<organism evidence="4 5">
    <name type="scientific">Oldenlandia corymbosa var. corymbosa</name>
    <dbReference type="NCBI Taxonomy" id="529605"/>
    <lineage>
        <taxon>Eukaryota</taxon>
        <taxon>Viridiplantae</taxon>
        <taxon>Streptophyta</taxon>
        <taxon>Embryophyta</taxon>
        <taxon>Tracheophyta</taxon>
        <taxon>Spermatophyta</taxon>
        <taxon>Magnoliopsida</taxon>
        <taxon>eudicotyledons</taxon>
        <taxon>Gunneridae</taxon>
        <taxon>Pentapetalae</taxon>
        <taxon>asterids</taxon>
        <taxon>lamiids</taxon>
        <taxon>Gentianales</taxon>
        <taxon>Rubiaceae</taxon>
        <taxon>Rubioideae</taxon>
        <taxon>Spermacoceae</taxon>
        <taxon>Hedyotis-Oldenlandia complex</taxon>
        <taxon>Oldenlandia</taxon>
    </lineage>
</organism>
<feature type="compositionally biased region" description="Basic and acidic residues" evidence="1">
    <location>
        <begin position="463"/>
        <end position="475"/>
    </location>
</feature>
<dbReference type="PANTHER" id="PTHR33913:SF1">
    <property type="entry name" value="DRBM DOMAIN-CONTAINING PROTEIN"/>
    <property type="match status" value="1"/>
</dbReference>
<evidence type="ECO:0000259" key="2">
    <source>
        <dbReference type="Pfam" id="PF25500"/>
    </source>
</evidence>
<evidence type="ECO:0000259" key="3">
    <source>
        <dbReference type="Pfam" id="PF25502"/>
    </source>
</evidence>
<accession>A0AAV1ECB1</accession>
<dbReference type="EMBL" id="OX459126">
    <property type="protein sequence ID" value="CAI9117295.1"/>
    <property type="molecule type" value="Genomic_DNA"/>
</dbReference>
<reference evidence="4" key="1">
    <citation type="submission" date="2023-03" db="EMBL/GenBank/DDBJ databases">
        <authorList>
            <person name="Julca I."/>
        </authorList>
    </citation>
    <scope>NUCLEOTIDE SEQUENCE</scope>
</reference>
<feature type="compositionally biased region" description="Polar residues" evidence="1">
    <location>
        <begin position="810"/>
        <end position="823"/>
    </location>
</feature>
<feature type="compositionally biased region" description="Polar residues" evidence="1">
    <location>
        <begin position="862"/>
        <end position="872"/>
    </location>
</feature>
<gene>
    <name evidence="4" type="ORF">OLC1_LOCUS23380</name>
</gene>
<name>A0AAV1ECB1_OLDCO</name>
<evidence type="ECO:0000313" key="4">
    <source>
        <dbReference type="EMBL" id="CAI9117295.1"/>
    </source>
</evidence>